<comment type="caution">
    <text evidence="1">The sequence shown here is derived from an EMBL/GenBank/DDBJ whole genome shotgun (WGS) entry which is preliminary data.</text>
</comment>
<sequence>MASSINEKSLGMAWIESIRSVLDNGDLHFDEDVSILELRLGLAVTITNPRVADPVIERWGDSSVVSRMQKKFTRNSRMDDRPFTYGELIYSKNGVNQFEWMLERI</sequence>
<feature type="non-terminal residue" evidence="1">
    <location>
        <position position="105"/>
    </location>
</feature>
<evidence type="ECO:0000313" key="1">
    <source>
        <dbReference type="EMBL" id="KKM90192.1"/>
    </source>
</evidence>
<name>A0A0F9P9Z6_9ZZZZ</name>
<dbReference type="EMBL" id="LAZR01006705">
    <property type="protein sequence ID" value="KKM90192.1"/>
    <property type="molecule type" value="Genomic_DNA"/>
</dbReference>
<accession>A0A0F9P9Z6</accession>
<proteinExistence type="predicted"/>
<organism evidence="1">
    <name type="scientific">marine sediment metagenome</name>
    <dbReference type="NCBI Taxonomy" id="412755"/>
    <lineage>
        <taxon>unclassified sequences</taxon>
        <taxon>metagenomes</taxon>
        <taxon>ecological metagenomes</taxon>
    </lineage>
</organism>
<reference evidence="1" key="1">
    <citation type="journal article" date="2015" name="Nature">
        <title>Complex archaea that bridge the gap between prokaryotes and eukaryotes.</title>
        <authorList>
            <person name="Spang A."/>
            <person name="Saw J.H."/>
            <person name="Jorgensen S.L."/>
            <person name="Zaremba-Niedzwiedzka K."/>
            <person name="Martijn J."/>
            <person name="Lind A.E."/>
            <person name="van Eijk R."/>
            <person name="Schleper C."/>
            <person name="Guy L."/>
            <person name="Ettema T.J."/>
        </authorList>
    </citation>
    <scope>NUCLEOTIDE SEQUENCE</scope>
</reference>
<dbReference type="AlphaFoldDB" id="A0A0F9P9Z6"/>
<gene>
    <name evidence="1" type="ORF">LCGC14_1241040</name>
</gene>
<protein>
    <submittedName>
        <fullName evidence="1">Uncharacterized protein</fullName>
    </submittedName>
</protein>